<dbReference type="Proteomes" id="UP000234296">
    <property type="component" value="Unassembled WGS sequence"/>
</dbReference>
<reference evidence="3" key="1">
    <citation type="submission" date="2017-12" db="EMBL/GenBank/DDBJ databases">
        <title>The genome sequence of Pantoea sp. 596.</title>
        <authorList>
            <person name="Gao J."/>
            <person name="Mao X."/>
            <person name="Sun J."/>
        </authorList>
    </citation>
    <scope>NUCLEOTIDE SEQUENCE [LARGE SCALE GENOMIC DNA]</scope>
    <source>
        <strain evidence="3">596</strain>
    </source>
</reference>
<dbReference type="EMBL" id="PJRT01000005">
    <property type="protein sequence ID" value="PLR25752.1"/>
    <property type="molecule type" value="Genomic_DNA"/>
</dbReference>
<accession>A0ABX4STQ9</accession>
<evidence type="ECO:0000313" key="2">
    <source>
        <dbReference type="EMBL" id="PLR25752.1"/>
    </source>
</evidence>
<evidence type="ECO:0000313" key="3">
    <source>
        <dbReference type="Proteomes" id="UP000234296"/>
    </source>
</evidence>
<feature type="region of interest" description="Disordered" evidence="1">
    <location>
        <begin position="1"/>
        <end position="27"/>
    </location>
</feature>
<sequence>MRLEAVQPHRLAKGEVEEQSSRKENLTVHHHGNPFIRMQLDKVSAAHRSLQPREIRYERTADIISYLKLYIPLILF</sequence>
<keyword evidence="3" id="KW-1185">Reference proteome</keyword>
<protein>
    <submittedName>
        <fullName evidence="2">Uncharacterized protein</fullName>
    </submittedName>
</protein>
<organism evidence="2 3">
    <name type="scientific">Pantoea endophytica</name>
    <dbReference type="NCBI Taxonomy" id="92488"/>
    <lineage>
        <taxon>Bacteria</taxon>
        <taxon>Pseudomonadati</taxon>
        <taxon>Pseudomonadota</taxon>
        <taxon>Gammaproteobacteria</taxon>
        <taxon>Enterobacterales</taxon>
        <taxon>Erwiniaceae</taxon>
        <taxon>Pantoea</taxon>
    </lineage>
</organism>
<proteinExistence type="predicted"/>
<gene>
    <name evidence="2" type="ORF">PZBJ_02815</name>
</gene>
<evidence type="ECO:0000256" key="1">
    <source>
        <dbReference type="SAM" id="MobiDB-lite"/>
    </source>
</evidence>
<feature type="compositionally biased region" description="Basic and acidic residues" evidence="1">
    <location>
        <begin position="12"/>
        <end position="27"/>
    </location>
</feature>
<name>A0ABX4STQ9_9GAMM</name>
<comment type="caution">
    <text evidence="2">The sequence shown here is derived from an EMBL/GenBank/DDBJ whole genome shotgun (WGS) entry which is preliminary data.</text>
</comment>